<keyword evidence="25" id="KW-1185">Reference proteome</keyword>
<evidence type="ECO:0000256" key="21">
    <source>
        <dbReference type="ARBA" id="ARBA00049244"/>
    </source>
</evidence>
<accession>A0A8H5BTK5</accession>
<dbReference type="GO" id="GO:0015074">
    <property type="term" value="P:DNA integration"/>
    <property type="evidence" value="ECO:0007669"/>
    <property type="project" value="UniProtKB-KW"/>
</dbReference>
<evidence type="ECO:0000313" key="24">
    <source>
        <dbReference type="EMBL" id="KAF5329297.1"/>
    </source>
</evidence>
<dbReference type="InterPro" id="IPR001584">
    <property type="entry name" value="Integrase_cat-core"/>
</dbReference>
<keyword evidence="19" id="KW-0511">Multifunctional enzyme</keyword>
<feature type="compositionally biased region" description="Basic and acidic residues" evidence="22">
    <location>
        <begin position="449"/>
        <end position="463"/>
    </location>
</feature>
<dbReference type="InterPro" id="IPR012337">
    <property type="entry name" value="RNaseH-like_sf"/>
</dbReference>
<keyword evidence="18" id="KW-0233">DNA recombination</keyword>
<dbReference type="InterPro" id="IPR039537">
    <property type="entry name" value="Retrotran_Ty1/copia-like"/>
</dbReference>
<keyword evidence="4" id="KW-0645">Protease</keyword>
<evidence type="ECO:0000256" key="16">
    <source>
        <dbReference type="ARBA" id="ARBA00022932"/>
    </source>
</evidence>
<dbReference type="Pfam" id="PF13976">
    <property type="entry name" value="gag_pre-integrs"/>
    <property type="match status" value="1"/>
</dbReference>
<dbReference type="InterPro" id="IPR025724">
    <property type="entry name" value="GAG-pre-integrase_dom"/>
</dbReference>
<keyword evidence="16" id="KW-0239">DNA-directed DNA polymerase</keyword>
<evidence type="ECO:0000256" key="1">
    <source>
        <dbReference type="ARBA" id="ARBA00002180"/>
    </source>
</evidence>
<dbReference type="AlphaFoldDB" id="A0A8H5BTK5"/>
<proteinExistence type="predicted"/>
<evidence type="ECO:0000259" key="23">
    <source>
        <dbReference type="PROSITE" id="PS50994"/>
    </source>
</evidence>
<evidence type="ECO:0000256" key="8">
    <source>
        <dbReference type="ARBA" id="ARBA00022741"/>
    </source>
</evidence>
<dbReference type="InterPro" id="IPR054722">
    <property type="entry name" value="PolX-like_BBD"/>
</dbReference>
<protein>
    <recommendedName>
        <fullName evidence="23">Integrase catalytic domain-containing protein</fullName>
    </recommendedName>
</protein>
<feature type="region of interest" description="Disordered" evidence="22">
    <location>
        <begin position="449"/>
        <end position="486"/>
    </location>
</feature>
<dbReference type="GO" id="GO:0003964">
    <property type="term" value="F:RNA-directed DNA polymerase activity"/>
    <property type="evidence" value="ECO:0007669"/>
    <property type="project" value="UniProtKB-KW"/>
</dbReference>
<keyword evidence="7" id="KW-0479">Metal-binding</keyword>
<comment type="function">
    <text evidence="1">The aspartyl protease (PR) mediates the proteolytic cleavages of the Gag and Gag-Pol polyproteins after assembly of the VLP.</text>
</comment>
<dbReference type="Proteomes" id="UP000567179">
    <property type="component" value="Unassembled WGS sequence"/>
</dbReference>
<evidence type="ECO:0000256" key="15">
    <source>
        <dbReference type="ARBA" id="ARBA00022918"/>
    </source>
</evidence>
<keyword evidence="2" id="KW-0815">Transposition</keyword>
<keyword evidence="11" id="KW-0067">ATP-binding</keyword>
<evidence type="ECO:0000256" key="4">
    <source>
        <dbReference type="ARBA" id="ARBA00022670"/>
    </source>
</evidence>
<evidence type="ECO:0000256" key="2">
    <source>
        <dbReference type="ARBA" id="ARBA00022578"/>
    </source>
</evidence>
<keyword evidence="5" id="KW-0548">Nucleotidyltransferase</keyword>
<dbReference type="InterPro" id="IPR036397">
    <property type="entry name" value="RNaseH_sf"/>
</dbReference>
<dbReference type="GO" id="GO:0032196">
    <property type="term" value="P:transposition"/>
    <property type="evidence" value="ECO:0007669"/>
    <property type="project" value="UniProtKB-KW"/>
</dbReference>
<dbReference type="InterPro" id="IPR057670">
    <property type="entry name" value="SH3_retrovirus"/>
</dbReference>
<evidence type="ECO:0000256" key="5">
    <source>
        <dbReference type="ARBA" id="ARBA00022695"/>
    </source>
</evidence>
<dbReference type="GO" id="GO:0003723">
    <property type="term" value="F:RNA binding"/>
    <property type="evidence" value="ECO:0007669"/>
    <property type="project" value="UniProtKB-KW"/>
</dbReference>
<feature type="domain" description="Integrase catalytic" evidence="23">
    <location>
        <begin position="205"/>
        <end position="385"/>
    </location>
</feature>
<dbReference type="OrthoDB" id="7691805at2759"/>
<feature type="compositionally biased region" description="Basic and acidic residues" evidence="22">
    <location>
        <begin position="470"/>
        <end position="484"/>
    </location>
</feature>
<evidence type="ECO:0000256" key="10">
    <source>
        <dbReference type="ARBA" id="ARBA00022801"/>
    </source>
</evidence>
<evidence type="ECO:0000256" key="17">
    <source>
        <dbReference type="ARBA" id="ARBA00023113"/>
    </source>
</evidence>
<evidence type="ECO:0000256" key="19">
    <source>
        <dbReference type="ARBA" id="ARBA00023268"/>
    </source>
</evidence>
<dbReference type="Pfam" id="PF22936">
    <property type="entry name" value="Pol_BBD"/>
    <property type="match status" value="1"/>
</dbReference>
<dbReference type="PANTHER" id="PTHR42648:SF11">
    <property type="entry name" value="TRANSPOSON TY4-P GAG-POL POLYPROTEIN"/>
    <property type="match status" value="1"/>
</dbReference>
<evidence type="ECO:0000256" key="9">
    <source>
        <dbReference type="ARBA" id="ARBA00022759"/>
    </source>
</evidence>
<dbReference type="Pfam" id="PF07727">
    <property type="entry name" value="RVT_2"/>
    <property type="match status" value="2"/>
</dbReference>
<dbReference type="GO" id="GO:0006508">
    <property type="term" value="P:proteolysis"/>
    <property type="evidence" value="ECO:0007669"/>
    <property type="project" value="UniProtKB-KW"/>
</dbReference>
<evidence type="ECO:0000256" key="6">
    <source>
        <dbReference type="ARBA" id="ARBA00022722"/>
    </source>
</evidence>
<dbReference type="GO" id="GO:0005524">
    <property type="term" value="F:ATP binding"/>
    <property type="evidence" value="ECO:0007669"/>
    <property type="project" value="UniProtKB-KW"/>
</dbReference>
<dbReference type="SUPFAM" id="SSF53098">
    <property type="entry name" value="Ribonuclease H-like"/>
    <property type="match status" value="1"/>
</dbReference>
<keyword evidence="16" id="KW-0808">Transferase</keyword>
<feature type="region of interest" description="Disordered" evidence="22">
    <location>
        <begin position="508"/>
        <end position="545"/>
    </location>
</feature>
<feature type="compositionally biased region" description="Low complexity" evidence="22">
    <location>
        <begin position="514"/>
        <end position="531"/>
    </location>
</feature>
<evidence type="ECO:0000256" key="13">
    <source>
        <dbReference type="ARBA" id="ARBA00022884"/>
    </source>
</evidence>
<dbReference type="GO" id="GO:0005634">
    <property type="term" value="C:nucleus"/>
    <property type="evidence" value="ECO:0007669"/>
    <property type="project" value="UniProtKB-ARBA"/>
</dbReference>
<dbReference type="PROSITE" id="PS50994">
    <property type="entry name" value="INTEGRASE"/>
    <property type="match status" value="1"/>
</dbReference>
<reference evidence="24 25" key="1">
    <citation type="journal article" date="2020" name="ISME J.">
        <title>Uncovering the hidden diversity of litter-decomposition mechanisms in mushroom-forming fungi.</title>
        <authorList>
            <person name="Floudas D."/>
            <person name="Bentzer J."/>
            <person name="Ahren D."/>
            <person name="Johansson T."/>
            <person name="Persson P."/>
            <person name="Tunlid A."/>
        </authorList>
    </citation>
    <scope>NUCLEOTIDE SEQUENCE [LARGE SCALE GENOMIC DNA]</scope>
    <source>
        <strain evidence="24 25">CBS 101986</strain>
    </source>
</reference>
<evidence type="ECO:0000313" key="25">
    <source>
        <dbReference type="Proteomes" id="UP000567179"/>
    </source>
</evidence>
<comment type="catalytic activity">
    <reaction evidence="21">
        <text>DNA(n) + a 2'-deoxyribonucleoside 5'-triphosphate = DNA(n+1) + diphosphate</text>
        <dbReference type="Rhea" id="RHEA:22508"/>
        <dbReference type="Rhea" id="RHEA-COMP:17339"/>
        <dbReference type="Rhea" id="RHEA-COMP:17340"/>
        <dbReference type="ChEBI" id="CHEBI:33019"/>
        <dbReference type="ChEBI" id="CHEBI:61560"/>
        <dbReference type="ChEBI" id="CHEBI:173112"/>
        <dbReference type="EC" id="2.7.7.7"/>
    </reaction>
</comment>
<keyword evidence="10" id="KW-0378">Hydrolase</keyword>
<dbReference type="InterPro" id="IPR013103">
    <property type="entry name" value="RVT_2"/>
</dbReference>
<keyword evidence="13" id="KW-0694">RNA-binding</keyword>
<evidence type="ECO:0000256" key="7">
    <source>
        <dbReference type="ARBA" id="ARBA00022723"/>
    </source>
</evidence>
<keyword evidence="14" id="KW-0229">DNA integration</keyword>
<keyword evidence="9" id="KW-0255">Endonuclease</keyword>
<feature type="region of interest" description="Disordered" evidence="22">
    <location>
        <begin position="759"/>
        <end position="786"/>
    </location>
</feature>
<sequence length="1181" mass="129459">MTHYYHPRGNPDGSLKTFGDSAASDHYFGARADFHDYVKDERVGETATGEKFRILGRGTVRKVSVVNGKRINISFMNVLHAPDFTHNLVSIGRLDRAGYTVQFGGGKVAFLNQKGDAIVEGPAVGTMYELPLFDPTPDDILPTAYLSRSLLKATDLETWHRRFGHVSEATILKMMKGEMVIGLTNQTLTKKCTVGKCKDCILGKHSRRPFDYEFVQVRDVLALVSIDLWGPASVRSTGGKLYMMLFTNHYGRKRDAYFIANKDAATTLSCLCHYKLKSELQTGKMLVAMITDNSGEFANGLWEEFCEQHGIKHKFTTAYSSAANGIGERGNRIVLRMARTMIRDAGLAEACATAVYILDRIPCAANNDIPPVQSWDPENKKPDISHLRPFGCVAYAKIPDQSGGGKLAVRSIKCIMLGYAGVGTYRLLDRTTGRIFRSRDVILEEGVAHRTREAAEGEDRGDGEGSSEGRVAEDGEGDGAKEASLDAAEDADHAYGLAKSHTLVSAPGGVVEMPRSSSPASESFVSAPSSPIITPSDPEPASSAPRCSGCIAGDAPAIERVRLDAPLAMSAEQVLTPADDHWVPRNASEALSHGGQEWKDAMQREYDMMIKMGVWKLVVRPKGAKTMKNRWVFANKLDAEGKVIGRKARIVAKGFTQIPGLHFTDTFAGVVRYESVRMLVSTPVCNGMFLFQGDYGSAYLNSPIPVPILMEQVEGWEVTSLDGCLPSETVHVPRPDGLVYELATFIPPGGDVRNWTDSLLNPSATPIPPSLDPHPSTEPDGDQLTAPDEKSLVVVLDRALYGTVDGACNWSIALSTEMKDLGYYESCADQSVRTRLRDGEHTITATYSDNVTGATTTREGYQVAMRELGRKFKVKDMGELKFVIGMGVDRDWESGIAKVHVRPFLERTLARFRMADCAPKYTPLPPGIVLSSSMSPTTELEKEAMACIPYREALGCIMYAQYVARPDLSFAVTLLSRFASNPGQQHWAAILHVLAYIKATLHFALRYGGEGHMSIAPIGYTDADFAGNIDTRRSYAGYLFLQGGGPTAWGAKLLPRPSLSTSESEYMAMTRAAQQLEWMYAQMSEMGLPQPHPAILRANNQSSIYLARNQKHNARVKHIDVRAHYIRDQVASGDITVEYVPSSENLADILTKSLPRVTHMRLCHAMRLCESADGSPSQGEC</sequence>
<evidence type="ECO:0000256" key="3">
    <source>
        <dbReference type="ARBA" id="ARBA00022612"/>
    </source>
</evidence>
<comment type="caution">
    <text evidence="24">The sequence shown here is derived from an EMBL/GenBank/DDBJ whole genome shotgun (WGS) entry which is preliminary data.</text>
</comment>
<dbReference type="Pfam" id="PF25597">
    <property type="entry name" value="SH3_retrovirus"/>
    <property type="match status" value="1"/>
</dbReference>
<dbReference type="EMBL" id="JAACJJ010000002">
    <property type="protein sequence ID" value="KAF5329297.1"/>
    <property type="molecule type" value="Genomic_DNA"/>
</dbReference>
<comment type="catalytic activity">
    <reaction evidence="20">
        <text>DNA(n) + a 2'-deoxyribonucleoside 5'-triphosphate = DNA(n+1) + diphosphate</text>
        <dbReference type="Rhea" id="RHEA:22508"/>
        <dbReference type="Rhea" id="RHEA-COMP:17339"/>
        <dbReference type="Rhea" id="RHEA-COMP:17340"/>
        <dbReference type="ChEBI" id="CHEBI:33019"/>
        <dbReference type="ChEBI" id="CHEBI:61560"/>
        <dbReference type="ChEBI" id="CHEBI:173112"/>
        <dbReference type="EC" id="2.7.7.49"/>
    </reaction>
</comment>
<keyword evidence="17" id="KW-0917">Virion maturation</keyword>
<dbReference type="GO" id="GO:0006310">
    <property type="term" value="P:DNA recombination"/>
    <property type="evidence" value="ECO:0007669"/>
    <property type="project" value="UniProtKB-KW"/>
</dbReference>
<keyword evidence="12" id="KW-0460">Magnesium</keyword>
<dbReference type="GO" id="GO:0046872">
    <property type="term" value="F:metal ion binding"/>
    <property type="evidence" value="ECO:0007669"/>
    <property type="project" value="UniProtKB-KW"/>
</dbReference>
<evidence type="ECO:0000256" key="11">
    <source>
        <dbReference type="ARBA" id="ARBA00022840"/>
    </source>
</evidence>
<keyword evidence="15" id="KW-0695">RNA-directed DNA polymerase</keyword>
<keyword evidence="3" id="KW-1188">Viral release from host cell</keyword>
<evidence type="ECO:0000256" key="20">
    <source>
        <dbReference type="ARBA" id="ARBA00048173"/>
    </source>
</evidence>
<dbReference type="GO" id="GO:0003887">
    <property type="term" value="F:DNA-directed DNA polymerase activity"/>
    <property type="evidence" value="ECO:0007669"/>
    <property type="project" value="UniProtKB-KW"/>
</dbReference>
<evidence type="ECO:0000256" key="14">
    <source>
        <dbReference type="ARBA" id="ARBA00022908"/>
    </source>
</evidence>
<evidence type="ECO:0000256" key="12">
    <source>
        <dbReference type="ARBA" id="ARBA00022842"/>
    </source>
</evidence>
<evidence type="ECO:0000256" key="18">
    <source>
        <dbReference type="ARBA" id="ARBA00023172"/>
    </source>
</evidence>
<dbReference type="GO" id="GO:0004519">
    <property type="term" value="F:endonuclease activity"/>
    <property type="evidence" value="ECO:0007669"/>
    <property type="project" value="UniProtKB-KW"/>
</dbReference>
<keyword evidence="8" id="KW-0547">Nucleotide-binding</keyword>
<dbReference type="PANTHER" id="PTHR42648">
    <property type="entry name" value="TRANSPOSASE, PUTATIVE-RELATED"/>
    <property type="match status" value="1"/>
</dbReference>
<keyword evidence="6" id="KW-0540">Nuclease</keyword>
<dbReference type="GO" id="GO:0008233">
    <property type="term" value="F:peptidase activity"/>
    <property type="evidence" value="ECO:0007669"/>
    <property type="project" value="UniProtKB-KW"/>
</dbReference>
<evidence type="ECO:0000256" key="22">
    <source>
        <dbReference type="SAM" id="MobiDB-lite"/>
    </source>
</evidence>
<dbReference type="Gene3D" id="3.30.420.10">
    <property type="entry name" value="Ribonuclease H-like superfamily/Ribonuclease H"/>
    <property type="match status" value="1"/>
</dbReference>
<organism evidence="24 25">
    <name type="scientific">Psilocybe cf. subviscida</name>
    <dbReference type="NCBI Taxonomy" id="2480587"/>
    <lineage>
        <taxon>Eukaryota</taxon>
        <taxon>Fungi</taxon>
        <taxon>Dikarya</taxon>
        <taxon>Basidiomycota</taxon>
        <taxon>Agaricomycotina</taxon>
        <taxon>Agaricomycetes</taxon>
        <taxon>Agaricomycetidae</taxon>
        <taxon>Agaricales</taxon>
        <taxon>Agaricineae</taxon>
        <taxon>Strophariaceae</taxon>
        <taxon>Psilocybe</taxon>
    </lineage>
</organism>
<gene>
    <name evidence="24" type="ORF">D9619_009417</name>
</gene>
<name>A0A8H5BTK5_9AGAR</name>
<dbReference type="CDD" id="cd09272">
    <property type="entry name" value="RNase_HI_RT_Ty1"/>
    <property type="match status" value="1"/>
</dbReference>